<comment type="caution">
    <text evidence="4">The sequence shown here is derived from an EMBL/GenBank/DDBJ whole genome shotgun (WGS) entry which is preliminary data.</text>
</comment>
<dbReference type="Proteomes" id="UP001321473">
    <property type="component" value="Unassembled WGS sequence"/>
</dbReference>
<dbReference type="PANTHER" id="PTHR11783">
    <property type="entry name" value="SULFOTRANSFERASE SULT"/>
    <property type="match status" value="1"/>
</dbReference>
<evidence type="ECO:0000259" key="3">
    <source>
        <dbReference type="Pfam" id="PF00685"/>
    </source>
</evidence>
<dbReference type="GO" id="GO:0008146">
    <property type="term" value="F:sulfotransferase activity"/>
    <property type="evidence" value="ECO:0007669"/>
    <property type="project" value="InterPro"/>
</dbReference>
<keyword evidence="2" id="KW-0808">Transferase</keyword>
<protein>
    <recommendedName>
        <fullName evidence="3">Sulfotransferase domain-containing protein</fullName>
    </recommendedName>
</protein>
<evidence type="ECO:0000256" key="1">
    <source>
        <dbReference type="ARBA" id="ARBA00005771"/>
    </source>
</evidence>
<dbReference type="Pfam" id="PF00685">
    <property type="entry name" value="Sulfotransfer_1"/>
    <property type="match status" value="1"/>
</dbReference>
<proteinExistence type="inferred from homology"/>
<reference evidence="4 5" key="1">
    <citation type="journal article" date="2023" name="Arcadia Sci">
        <title>De novo assembly of a long-read Amblyomma americanum tick genome.</title>
        <authorList>
            <person name="Chou S."/>
            <person name="Poskanzer K.E."/>
            <person name="Rollins M."/>
            <person name="Thuy-Boun P.S."/>
        </authorList>
    </citation>
    <scope>NUCLEOTIDE SEQUENCE [LARGE SCALE GENOMIC DNA]</scope>
    <source>
        <strain evidence="4">F_SG_1</strain>
        <tissue evidence="4">Salivary glands</tissue>
    </source>
</reference>
<dbReference type="EMBL" id="JARKHS020029543">
    <property type="protein sequence ID" value="KAK8763187.1"/>
    <property type="molecule type" value="Genomic_DNA"/>
</dbReference>
<feature type="domain" description="Sulfotransferase" evidence="3">
    <location>
        <begin position="40"/>
        <end position="303"/>
    </location>
</feature>
<gene>
    <name evidence="4" type="ORF">V5799_034204</name>
</gene>
<evidence type="ECO:0000313" key="5">
    <source>
        <dbReference type="Proteomes" id="UP001321473"/>
    </source>
</evidence>
<sequence>MDVRAPRGPIYRVIDGFTFNRHFSVELFRSALQYETSTGDTFLATFPKSGTVWAQQISYLILHDGLPPPSVLELHRSQPSLEMFGIEDVEKIVHPGLIRAHLSYYLVPKSLNAKYEWVCRNPKDVCVSSFYHTKSLTAYDFTDRKFEDYFEIFLQGANDFGDYFDYMFSWYAHRNDSNVLLLHYEETKADPRSQVLRLAGFLGEEYLRRLVQEPEILHRVLGYSTIDYMKNTTTGSIKTFFDSQLANNENLNPGIKHYLESSKKYPRKVIPCRKGVVGDWKDHFTEDKNARIEKKIYDKLSGTEFIFLWKRYGIL</sequence>
<dbReference type="InterPro" id="IPR027417">
    <property type="entry name" value="P-loop_NTPase"/>
</dbReference>
<name>A0AAQ4DL47_AMBAM</name>
<evidence type="ECO:0000313" key="4">
    <source>
        <dbReference type="EMBL" id="KAK8763187.1"/>
    </source>
</evidence>
<evidence type="ECO:0000256" key="2">
    <source>
        <dbReference type="ARBA" id="ARBA00022679"/>
    </source>
</evidence>
<comment type="similarity">
    <text evidence="1">Belongs to the sulfotransferase 1 family.</text>
</comment>
<dbReference type="InterPro" id="IPR000863">
    <property type="entry name" value="Sulfotransferase_dom"/>
</dbReference>
<dbReference type="SUPFAM" id="SSF52540">
    <property type="entry name" value="P-loop containing nucleoside triphosphate hydrolases"/>
    <property type="match status" value="1"/>
</dbReference>
<dbReference type="AlphaFoldDB" id="A0AAQ4DL47"/>
<organism evidence="4 5">
    <name type="scientific">Amblyomma americanum</name>
    <name type="common">Lone star tick</name>
    <dbReference type="NCBI Taxonomy" id="6943"/>
    <lineage>
        <taxon>Eukaryota</taxon>
        <taxon>Metazoa</taxon>
        <taxon>Ecdysozoa</taxon>
        <taxon>Arthropoda</taxon>
        <taxon>Chelicerata</taxon>
        <taxon>Arachnida</taxon>
        <taxon>Acari</taxon>
        <taxon>Parasitiformes</taxon>
        <taxon>Ixodida</taxon>
        <taxon>Ixodoidea</taxon>
        <taxon>Ixodidae</taxon>
        <taxon>Amblyomminae</taxon>
        <taxon>Amblyomma</taxon>
    </lineage>
</organism>
<dbReference type="Gene3D" id="3.40.50.300">
    <property type="entry name" value="P-loop containing nucleotide triphosphate hydrolases"/>
    <property type="match status" value="1"/>
</dbReference>
<keyword evidence="5" id="KW-1185">Reference proteome</keyword>
<accession>A0AAQ4DL47</accession>